<dbReference type="InterPro" id="IPR051092">
    <property type="entry name" value="FYVE_RhoGEF_PH"/>
</dbReference>
<feature type="compositionally biased region" description="Polar residues" evidence="1">
    <location>
        <begin position="71"/>
        <end position="91"/>
    </location>
</feature>
<feature type="region of interest" description="Disordered" evidence="1">
    <location>
        <begin position="230"/>
        <end position="295"/>
    </location>
</feature>
<evidence type="ECO:0000259" key="2">
    <source>
        <dbReference type="PROSITE" id="PS50010"/>
    </source>
</evidence>
<dbReference type="PANTHER" id="PTHR12673:SF159">
    <property type="entry name" value="LD03170P"/>
    <property type="match status" value="1"/>
</dbReference>
<sequence length="1174" mass="131799">MPTSRSSKLLSKSRSPAVSAPSTPRQYLPPSHYAAAGGFVSPNSNSIGRRGGGNLQDDESARWTGYYRNQPPGTSDSDSSLSLPGQGQPQSFPGIPNLETQLLPSLRDTIDRMTGTPSRASTYYPGGTDTRKSSSRSRRNSPNSTLASTPKASYPQIYSPRGDDTMMSANIYSEQSVPSTSRLKAPVKSALKTSFRSPKSIPPSPKPSIPASPSIAGSSLRNMKSLLSRKCSGTLKSPFNGNKAPRKKDEIPDKPETQYTPRLSSKKSFQSNIPRPRTRYYNDDPTRAEDSDLERRYEDDLRNRRKLTVANAAVSLSSSDSDTESRIERYDVNYAGDRSAVGLGLSFAQNIYPRTPRQADVRANTPEKTLRFSLPNSESASSYYSDEFNNYPPPRNHGNAEIERVQKRTSFPSRGDHYQVTTEPTLEHRFKNPIPRRPSPQQKRRSRSPTYAPSDLSMEEETESEREGYSIRRSKVKESRRRSSSCEPRFLPPEADTSDSGVPIVSHRPRSACHHDRQPSPTSERMFPANLRDLIKSRNSFSKLPSIAGKDATTSLPISSSRHREAQPSRAKTPTPPTPSRAYNNDSLRSRLSKRNKLTEASAIVDGYRFAAARERQAFGIPPSESDEVLKKAANEVGFAHTDSETSSLDRRMWQEDESEELSAEAESILKGVDYNDMRRKDTQRNDQRMYTKTPRLSVISPTISAPSVYDEQVPQTNWKDESRDQYPYGNNSARDPEPCFHDTLRTREGVIQEIFETEEELLRLFRICMQVFILPLRARNSRSWIIGVPRNVSKLLDWFDDIVNLHEQIYESLCLARDTMSPATDRVSESLRCFVLKAEVYQPYLVRLSDVSQEIAALTKNPKDDLGQFINIQQRTAESEGWTLDRLLVLPVNRLAEYQDLFARMLDLTPKDHQDYLSTFSLSRSADMVIRVMTEVKIREDEYNLLKAFSSRIQGLPSHNELATRQRRLLHSGVLSLVLSGIVSSDDEHNNSGARQQEREAKRTKRVSKMLDAISASSSVAFDMSDLTKSASNNGGSFGAQTPAASTPAKSPSTSWFSRLPLRKRSVQKSPMSTPVSSSDPVECLHHSPSPLITVSVHAFIFNDLVLLAQPSQTLGKEPRWILSKDLGAFRPLSIAHIQAERKEGELMVCRPVKNGLEDYLIFWKESSYLWNL</sequence>
<evidence type="ECO:0000256" key="1">
    <source>
        <dbReference type="SAM" id="MobiDB-lite"/>
    </source>
</evidence>
<feature type="region of interest" description="Disordered" evidence="1">
    <location>
        <begin position="1"/>
        <end position="217"/>
    </location>
</feature>
<organism evidence="3 4">
    <name type="scientific">Pholiota conissans</name>
    <dbReference type="NCBI Taxonomy" id="109636"/>
    <lineage>
        <taxon>Eukaryota</taxon>
        <taxon>Fungi</taxon>
        <taxon>Dikarya</taxon>
        <taxon>Basidiomycota</taxon>
        <taxon>Agaricomycotina</taxon>
        <taxon>Agaricomycetes</taxon>
        <taxon>Agaricomycetidae</taxon>
        <taxon>Agaricales</taxon>
        <taxon>Agaricineae</taxon>
        <taxon>Strophariaceae</taxon>
        <taxon>Pholiota</taxon>
    </lineage>
</organism>
<dbReference type="SUPFAM" id="SSF48065">
    <property type="entry name" value="DBL homology domain (DH-domain)"/>
    <property type="match status" value="1"/>
</dbReference>
<dbReference type="PANTHER" id="PTHR12673">
    <property type="entry name" value="FACIOGENITAL DYSPLASIA PROTEIN"/>
    <property type="match status" value="1"/>
</dbReference>
<feature type="compositionally biased region" description="Basic and acidic residues" evidence="1">
    <location>
        <begin position="987"/>
        <end position="1002"/>
    </location>
</feature>
<gene>
    <name evidence="3" type="ORF">BDN70DRAFT_873482</name>
</gene>
<proteinExistence type="predicted"/>
<feature type="compositionally biased region" description="Polar residues" evidence="1">
    <location>
        <begin position="257"/>
        <end position="273"/>
    </location>
</feature>
<dbReference type="OrthoDB" id="1716625at2759"/>
<feature type="region of interest" description="Disordered" evidence="1">
    <location>
        <begin position="545"/>
        <end position="595"/>
    </location>
</feature>
<feature type="compositionally biased region" description="Polar residues" evidence="1">
    <location>
        <begin position="167"/>
        <end position="182"/>
    </location>
</feature>
<dbReference type="Gene3D" id="1.20.900.10">
    <property type="entry name" value="Dbl homology (DH) domain"/>
    <property type="match status" value="1"/>
</dbReference>
<keyword evidence="4" id="KW-1185">Reference proteome</keyword>
<feature type="region of interest" description="Disordered" evidence="1">
    <location>
        <begin position="987"/>
        <end position="1007"/>
    </location>
</feature>
<feature type="domain" description="DH" evidence="2">
    <location>
        <begin position="747"/>
        <end position="917"/>
    </location>
</feature>
<dbReference type="GO" id="GO:0005085">
    <property type="term" value="F:guanyl-nucleotide exchange factor activity"/>
    <property type="evidence" value="ECO:0007669"/>
    <property type="project" value="InterPro"/>
</dbReference>
<feature type="region of interest" description="Disordered" evidence="1">
    <location>
        <begin position="362"/>
        <end position="526"/>
    </location>
</feature>
<dbReference type="InterPro" id="IPR035899">
    <property type="entry name" value="DBL_dom_sf"/>
</dbReference>
<dbReference type="AlphaFoldDB" id="A0A9P5ZAK6"/>
<feature type="compositionally biased region" description="Polar residues" evidence="1">
    <location>
        <begin position="374"/>
        <end position="388"/>
    </location>
</feature>
<dbReference type="SMART" id="SM00325">
    <property type="entry name" value="RhoGEF"/>
    <property type="match status" value="1"/>
</dbReference>
<accession>A0A9P5ZAK6</accession>
<dbReference type="GO" id="GO:0005737">
    <property type="term" value="C:cytoplasm"/>
    <property type="evidence" value="ECO:0007669"/>
    <property type="project" value="TreeGrafter"/>
</dbReference>
<dbReference type="Proteomes" id="UP000807469">
    <property type="component" value="Unassembled WGS sequence"/>
</dbReference>
<dbReference type="PROSITE" id="PS50010">
    <property type="entry name" value="DH_2"/>
    <property type="match status" value="1"/>
</dbReference>
<protein>
    <recommendedName>
        <fullName evidence="2">DH domain-containing protein</fullName>
    </recommendedName>
</protein>
<feature type="compositionally biased region" description="Low complexity" evidence="1">
    <location>
        <begin position="1"/>
        <end position="15"/>
    </location>
</feature>
<comment type="caution">
    <text evidence="3">The sequence shown here is derived from an EMBL/GenBank/DDBJ whole genome shotgun (WGS) entry which is preliminary data.</text>
</comment>
<evidence type="ECO:0000313" key="4">
    <source>
        <dbReference type="Proteomes" id="UP000807469"/>
    </source>
</evidence>
<feature type="compositionally biased region" description="Low complexity" evidence="1">
    <location>
        <begin position="1043"/>
        <end position="1056"/>
    </location>
</feature>
<dbReference type="InterPro" id="IPR000219">
    <property type="entry name" value="DH_dom"/>
</dbReference>
<feature type="region of interest" description="Disordered" evidence="1">
    <location>
        <begin position="710"/>
        <end position="739"/>
    </location>
</feature>
<reference evidence="3" key="1">
    <citation type="submission" date="2020-11" db="EMBL/GenBank/DDBJ databases">
        <authorList>
            <consortium name="DOE Joint Genome Institute"/>
            <person name="Ahrendt S."/>
            <person name="Riley R."/>
            <person name="Andreopoulos W."/>
            <person name="Labutti K."/>
            <person name="Pangilinan J."/>
            <person name="Ruiz-Duenas F.J."/>
            <person name="Barrasa J.M."/>
            <person name="Sanchez-Garcia M."/>
            <person name="Camarero S."/>
            <person name="Miyauchi S."/>
            <person name="Serrano A."/>
            <person name="Linde D."/>
            <person name="Babiker R."/>
            <person name="Drula E."/>
            <person name="Ayuso-Fernandez I."/>
            <person name="Pacheco R."/>
            <person name="Padilla G."/>
            <person name="Ferreira P."/>
            <person name="Barriuso J."/>
            <person name="Kellner H."/>
            <person name="Castanera R."/>
            <person name="Alfaro M."/>
            <person name="Ramirez L."/>
            <person name="Pisabarro A.G."/>
            <person name="Kuo A."/>
            <person name="Tritt A."/>
            <person name="Lipzen A."/>
            <person name="He G."/>
            <person name="Yan M."/>
            <person name="Ng V."/>
            <person name="Cullen D."/>
            <person name="Martin F."/>
            <person name="Rosso M.-N."/>
            <person name="Henrissat B."/>
            <person name="Hibbett D."/>
            <person name="Martinez A.T."/>
            <person name="Grigoriev I.V."/>
        </authorList>
    </citation>
    <scope>NUCLEOTIDE SEQUENCE</scope>
    <source>
        <strain evidence="3">CIRM-BRFM 674</strain>
    </source>
</reference>
<feature type="compositionally biased region" description="Pro residues" evidence="1">
    <location>
        <begin position="200"/>
        <end position="210"/>
    </location>
</feature>
<feature type="compositionally biased region" description="Basic and acidic residues" evidence="1">
    <location>
        <begin position="247"/>
        <end position="256"/>
    </location>
</feature>
<dbReference type="Pfam" id="PF00621">
    <property type="entry name" value="RhoGEF"/>
    <property type="match status" value="1"/>
</dbReference>
<feature type="region of interest" description="Disordered" evidence="1">
    <location>
        <begin position="1034"/>
        <end position="1057"/>
    </location>
</feature>
<feature type="compositionally biased region" description="Basic residues" evidence="1">
    <location>
        <begin position="472"/>
        <end position="483"/>
    </location>
</feature>
<dbReference type="EMBL" id="MU155151">
    <property type="protein sequence ID" value="KAF9483643.1"/>
    <property type="molecule type" value="Genomic_DNA"/>
</dbReference>
<name>A0A9P5ZAK6_9AGAR</name>
<feature type="compositionally biased region" description="Basic and acidic residues" evidence="1">
    <location>
        <begin position="280"/>
        <end position="295"/>
    </location>
</feature>
<evidence type="ECO:0000313" key="3">
    <source>
        <dbReference type="EMBL" id="KAF9483643.1"/>
    </source>
</evidence>